<dbReference type="RefSeq" id="WP_244278697.1">
    <property type="nucleotide sequence ID" value="NZ_FOJM01000001.1"/>
</dbReference>
<feature type="signal peptide" evidence="1">
    <location>
        <begin position="1"/>
        <end position="19"/>
    </location>
</feature>
<gene>
    <name evidence="2" type="ORF">SAMN04488511_101399</name>
</gene>
<accession>A0A1I0SKF1</accession>
<keyword evidence="3" id="KW-1185">Reference proteome</keyword>
<protein>
    <submittedName>
        <fullName evidence="2">Uncharacterized protein</fullName>
    </submittedName>
</protein>
<keyword evidence="1" id="KW-0732">Signal</keyword>
<name>A0A1I0SKF1_9SPHI</name>
<dbReference type="EMBL" id="FOJM01000001">
    <property type="protein sequence ID" value="SFA39236.1"/>
    <property type="molecule type" value="Genomic_DNA"/>
</dbReference>
<evidence type="ECO:0000313" key="2">
    <source>
        <dbReference type="EMBL" id="SFA39236.1"/>
    </source>
</evidence>
<proteinExistence type="predicted"/>
<dbReference type="STRING" id="332999.SAMN04488511_101399"/>
<organism evidence="2 3">
    <name type="scientific">Pedobacter suwonensis</name>
    <dbReference type="NCBI Taxonomy" id="332999"/>
    <lineage>
        <taxon>Bacteria</taxon>
        <taxon>Pseudomonadati</taxon>
        <taxon>Bacteroidota</taxon>
        <taxon>Sphingobacteriia</taxon>
        <taxon>Sphingobacteriales</taxon>
        <taxon>Sphingobacteriaceae</taxon>
        <taxon>Pedobacter</taxon>
    </lineage>
</organism>
<dbReference type="AlphaFoldDB" id="A0A1I0SKF1"/>
<feature type="chain" id="PRO_5011440796" evidence="1">
    <location>
        <begin position="20"/>
        <end position="100"/>
    </location>
</feature>
<reference evidence="3" key="1">
    <citation type="submission" date="2016-10" db="EMBL/GenBank/DDBJ databases">
        <authorList>
            <person name="Varghese N."/>
            <person name="Submissions S."/>
        </authorList>
    </citation>
    <scope>NUCLEOTIDE SEQUENCE [LARGE SCALE GENOMIC DNA]</scope>
    <source>
        <strain evidence="3">DSM 18130</strain>
    </source>
</reference>
<dbReference type="Proteomes" id="UP000198836">
    <property type="component" value="Unassembled WGS sequence"/>
</dbReference>
<evidence type="ECO:0000313" key="3">
    <source>
        <dbReference type="Proteomes" id="UP000198836"/>
    </source>
</evidence>
<sequence>MKFIALPFCFFLCYLKSYAQYTDSVNYHVLLTSTGSINRTNEDRAYLLNNALNFGLKKKNFVLNSTSAWLYGKQNSNLTNNDFSTTLNFNLYKTFPHFYY</sequence>
<evidence type="ECO:0000256" key="1">
    <source>
        <dbReference type="SAM" id="SignalP"/>
    </source>
</evidence>